<dbReference type="Gene3D" id="2.60.40.1240">
    <property type="match status" value="1"/>
</dbReference>
<evidence type="ECO:0000313" key="5">
    <source>
        <dbReference type="Proteomes" id="UP001139494"/>
    </source>
</evidence>
<keyword evidence="2" id="KW-0812">Transmembrane</keyword>
<evidence type="ECO:0000256" key="2">
    <source>
        <dbReference type="SAM" id="Phobius"/>
    </source>
</evidence>
<sequence>MGGDSSEESSDDSGINITLGKIIAYPVGILLLLSGLGGFTQSVAAGVFLLLAGILSLPIVRSRLKQSQGIAINRWATVGIVIVLVIAGGSMIGGTGNGDTSSGETEEITHQMGESFTVGDDSESIQYTVQNAYETSYIDSGLEQEEADGKFVIIILSMENVGDESVDITTNHLTIVDSQDRTFDASSEQSIWVEQDARFQVEGITFDQLQPGVTTEGAAVFEVPEEESELQFKIEPTGVFSNADEHYVELETEQLEE</sequence>
<organism evidence="4 5">
    <name type="scientific">Natronomonas aquatica</name>
    <dbReference type="NCBI Taxonomy" id="2841590"/>
    <lineage>
        <taxon>Archaea</taxon>
        <taxon>Methanobacteriati</taxon>
        <taxon>Methanobacteriota</taxon>
        <taxon>Stenosarchaea group</taxon>
        <taxon>Halobacteria</taxon>
        <taxon>Halobacteriales</taxon>
        <taxon>Natronomonadaceae</taxon>
        <taxon>Natronomonas</taxon>
    </lineage>
</organism>
<keyword evidence="2" id="KW-0472">Membrane</keyword>
<name>A0A9R1D532_9EURY</name>
<evidence type="ECO:0000256" key="1">
    <source>
        <dbReference type="ARBA" id="ARBA00022729"/>
    </source>
</evidence>
<evidence type="ECO:0000313" key="4">
    <source>
        <dbReference type="EMBL" id="MCQ4331948.1"/>
    </source>
</evidence>
<gene>
    <name evidence="4" type="ORF">KM295_00310</name>
</gene>
<keyword evidence="1" id="KW-0732">Signal</keyword>
<feature type="domain" description="DUF4352" evidence="3">
    <location>
        <begin position="113"/>
        <end position="242"/>
    </location>
</feature>
<dbReference type="Proteomes" id="UP001139494">
    <property type="component" value="Unassembled WGS sequence"/>
</dbReference>
<comment type="caution">
    <text evidence="4">The sequence shown here is derived from an EMBL/GenBank/DDBJ whole genome shotgun (WGS) entry which is preliminary data.</text>
</comment>
<keyword evidence="2" id="KW-1133">Transmembrane helix</keyword>
<dbReference type="RefSeq" id="WP_256027782.1">
    <property type="nucleotide sequence ID" value="NZ_JAHLKM010000001.1"/>
</dbReference>
<reference evidence="4" key="1">
    <citation type="journal article" date="2023" name="Front. Microbiol.">
        <title>Genomic-based phylogenetic and metabolic analyses of the genus Natronomonas, and description of Natronomonas aquatica sp. nov.</title>
        <authorList>
            <person name="Garcia-Roldan A."/>
            <person name="Duran-Viseras A."/>
            <person name="de la Haba R.R."/>
            <person name="Corral P."/>
            <person name="Sanchez-Porro C."/>
            <person name="Ventosa A."/>
        </authorList>
    </citation>
    <scope>NUCLEOTIDE SEQUENCE</scope>
    <source>
        <strain evidence="4">F2-12</strain>
    </source>
</reference>
<proteinExistence type="predicted"/>
<feature type="transmembrane region" description="Helical" evidence="2">
    <location>
        <begin position="72"/>
        <end position="92"/>
    </location>
</feature>
<dbReference type="AlphaFoldDB" id="A0A9R1D532"/>
<protein>
    <submittedName>
        <fullName evidence="4">DUF4352 domain-containing protein</fullName>
    </submittedName>
</protein>
<dbReference type="Pfam" id="PF11611">
    <property type="entry name" value="DUF4352"/>
    <property type="match status" value="1"/>
</dbReference>
<dbReference type="InterPro" id="IPR029051">
    <property type="entry name" value="DUF4352"/>
</dbReference>
<dbReference type="EMBL" id="JAHLKM010000001">
    <property type="protein sequence ID" value="MCQ4331948.1"/>
    <property type="molecule type" value="Genomic_DNA"/>
</dbReference>
<evidence type="ECO:0000259" key="3">
    <source>
        <dbReference type="Pfam" id="PF11611"/>
    </source>
</evidence>
<feature type="transmembrane region" description="Helical" evidence="2">
    <location>
        <begin position="39"/>
        <end position="60"/>
    </location>
</feature>
<accession>A0A9R1D532</accession>
<keyword evidence="5" id="KW-1185">Reference proteome</keyword>
<dbReference type="InterPro" id="IPR029050">
    <property type="entry name" value="Immunoprotect_excell_Ig-like"/>
</dbReference>